<evidence type="ECO:0000256" key="4">
    <source>
        <dbReference type="PROSITE-ProRule" id="PRU00042"/>
    </source>
</evidence>
<dbReference type="GO" id="GO:0000981">
    <property type="term" value="F:DNA-binding transcription factor activity, RNA polymerase II-specific"/>
    <property type="evidence" value="ECO:0007669"/>
    <property type="project" value="TreeGrafter"/>
</dbReference>
<feature type="domain" description="C2H2-type" evidence="6">
    <location>
        <begin position="309"/>
        <end position="336"/>
    </location>
</feature>
<dbReference type="PANTHER" id="PTHR23235:SF120">
    <property type="entry name" value="KRUPPEL-LIKE FACTOR 15"/>
    <property type="match status" value="1"/>
</dbReference>
<dbReference type="InterPro" id="IPR036236">
    <property type="entry name" value="Znf_C2H2_sf"/>
</dbReference>
<gene>
    <name evidence="7" type="ORF">BGZ65_007136</name>
</gene>
<evidence type="ECO:0000256" key="2">
    <source>
        <dbReference type="ARBA" id="ARBA00022771"/>
    </source>
</evidence>
<comment type="caution">
    <text evidence="7">The sequence shown here is derived from an EMBL/GenBank/DDBJ whole genome shotgun (WGS) entry which is preliminary data.</text>
</comment>
<dbReference type="GO" id="GO:0000978">
    <property type="term" value="F:RNA polymerase II cis-regulatory region sequence-specific DNA binding"/>
    <property type="evidence" value="ECO:0007669"/>
    <property type="project" value="TreeGrafter"/>
</dbReference>
<dbReference type="PROSITE" id="PS50157">
    <property type="entry name" value="ZINC_FINGER_C2H2_2"/>
    <property type="match status" value="2"/>
</dbReference>
<proteinExistence type="predicted"/>
<evidence type="ECO:0000259" key="6">
    <source>
        <dbReference type="PROSITE" id="PS50157"/>
    </source>
</evidence>
<feature type="domain" description="C2H2-type" evidence="6">
    <location>
        <begin position="279"/>
        <end position="308"/>
    </location>
</feature>
<evidence type="ECO:0000313" key="7">
    <source>
        <dbReference type="EMBL" id="KAF9949694.1"/>
    </source>
</evidence>
<dbReference type="EMBL" id="JAAAHW010007264">
    <property type="protein sequence ID" value="KAF9949694.1"/>
    <property type="molecule type" value="Genomic_DNA"/>
</dbReference>
<protein>
    <recommendedName>
        <fullName evidence="6">C2H2-type domain-containing protein</fullName>
    </recommendedName>
</protein>
<dbReference type="Gene3D" id="3.30.160.60">
    <property type="entry name" value="Classic Zinc Finger"/>
    <property type="match status" value="2"/>
</dbReference>
<feature type="compositionally biased region" description="Polar residues" evidence="5">
    <location>
        <begin position="1"/>
        <end position="11"/>
    </location>
</feature>
<dbReference type="PANTHER" id="PTHR23235">
    <property type="entry name" value="KRUEPPEL-LIKE TRANSCRIPTION FACTOR"/>
    <property type="match status" value="1"/>
</dbReference>
<keyword evidence="1" id="KW-0479">Metal-binding</keyword>
<sequence length="425" mass="47419">MISSTFDNMMNQEPILTAPELPSMSQSDIEHSRMFSDGTSLFQSSEEYQDHHHHHFHPYQFRHSYQPATAHEENEASRYLMMVNHFANHFLDSSVNTAFEMSASSRGIPPATFQRRRTQSFDAHSTLTNMAGACMDAPIPYGCFYGETMSLPGSPSSSSSSAQMHEPDFSPNMMVDGQPHPFYMPVTTAPSHGHHLGSPSPSLSNSFQSTFPSPMSGASTCNSPSLSSPSPVLVRKRFSTDSNASQETAVEHLSPSSCPTYLSASNCKLSANKKIKQRYICHFPNCNRTFSRPYNLKSHGLTHDIHRPHACEKCSKTFARIHDRDRHMNSHMPQKPHVCIVCMGRFARQDAVIRHLKLSKELNACSFILKSKGISFRDAAAGRATRESLGEESEIREAFETLEEHARKTRATRTLEMVGAIASTD</sequence>
<feature type="region of interest" description="Disordered" evidence="5">
    <location>
        <begin position="1"/>
        <end position="28"/>
    </location>
</feature>
<dbReference type="GO" id="GO:0008270">
    <property type="term" value="F:zinc ion binding"/>
    <property type="evidence" value="ECO:0007669"/>
    <property type="project" value="UniProtKB-KW"/>
</dbReference>
<dbReference type="InterPro" id="IPR013087">
    <property type="entry name" value="Znf_C2H2_type"/>
</dbReference>
<dbReference type="PROSITE" id="PS00028">
    <property type="entry name" value="ZINC_FINGER_C2H2_1"/>
    <property type="match status" value="2"/>
</dbReference>
<dbReference type="SMART" id="SM00355">
    <property type="entry name" value="ZnF_C2H2"/>
    <property type="match status" value="3"/>
</dbReference>
<evidence type="ECO:0000256" key="5">
    <source>
        <dbReference type="SAM" id="MobiDB-lite"/>
    </source>
</evidence>
<dbReference type="Proteomes" id="UP000749646">
    <property type="component" value="Unassembled WGS sequence"/>
</dbReference>
<keyword evidence="3" id="KW-0862">Zinc</keyword>
<keyword evidence="8" id="KW-1185">Reference proteome</keyword>
<dbReference type="AlphaFoldDB" id="A0A9P6IX95"/>
<dbReference type="SUPFAM" id="SSF57667">
    <property type="entry name" value="beta-beta-alpha zinc fingers"/>
    <property type="match status" value="2"/>
</dbReference>
<reference evidence="7" key="1">
    <citation type="journal article" date="2020" name="Fungal Divers.">
        <title>Resolving the Mortierellaceae phylogeny through synthesis of multi-gene phylogenetics and phylogenomics.</title>
        <authorList>
            <person name="Vandepol N."/>
            <person name="Liber J."/>
            <person name="Desiro A."/>
            <person name="Na H."/>
            <person name="Kennedy M."/>
            <person name="Barry K."/>
            <person name="Grigoriev I.V."/>
            <person name="Miller A.N."/>
            <person name="O'Donnell K."/>
            <person name="Stajich J.E."/>
            <person name="Bonito G."/>
        </authorList>
    </citation>
    <scope>NUCLEOTIDE SEQUENCE</scope>
    <source>
        <strain evidence="7">MES-2147</strain>
    </source>
</reference>
<evidence type="ECO:0000256" key="1">
    <source>
        <dbReference type="ARBA" id="ARBA00022723"/>
    </source>
</evidence>
<name>A0A9P6IX95_9FUNG</name>
<feature type="region of interest" description="Disordered" evidence="5">
    <location>
        <begin position="190"/>
        <end position="209"/>
    </location>
</feature>
<keyword evidence="2 4" id="KW-0863">Zinc-finger</keyword>
<evidence type="ECO:0000313" key="8">
    <source>
        <dbReference type="Proteomes" id="UP000749646"/>
    </source>
</evidence>
<evidence type="ECO:0000256" key="3">
    <source>
        <dbReference type="ARBA" id="ARBA00022833"/>
    </source>
</evidence>
<accession>A0A9P6IX95</accession>
<dbReference type="OrthoDB" id="8922241at2759"/>
<organism evidence="7 8">
    <name type="scientific">Modicella reniformis</name>
    <dbReference type="NCBI Taxonomy" id="1440133"/>
    <lineage>
        <taxon>Eukaryota</taxon>
        <taxon>Fungi</taxon>
        <taxon>Fungi incertae sedis</taxon>
        <taxon>Mucoromycota</taxon>
        <taxon>Mortierellomycotina</taxon>
        <taxon>Mortierellomycetes</taxon>
        <taxon>Mortierellales</taxon>
        <taxon>Mortierellaceae</taxon>
        <taxon>Modicella</taxon>
    </lineage>
</organism>